<dbReference type="OrthoDB" id="9087497at2"/>
<dbReference type="InterPro" id="IPR016181">
    <property type="entry name" value="Acyl_CoA_acyltransferase"/>
</dbReference>
<accession>A0A1W7D6B1</accession>
<evidence type="ECO:0000256" key="3">
    <source>
        <dbReference type="ARBA" id="ARBA00020586"/>
    </source>
</evidence>
<dbReference type="GO" id="GO:0019290">
    <property type="term" value="P:siderophore biosynthetic process"/>
    <property type="evidence" value="ECO:0007669"/>
    <property type="project" value="InterPro"/>
</dbReference>
<dbReference type="InterPro" id="IPR019432">
    <property type="entry name" value="Acyltransferase_MbtK/IucB-like"/>
</dbReference>
<dbReference type="GO" id="GO:0016410">
    <property type="term" value="F:N-acyltransferase activity"/>
    <property type="evidence" value="ECO:0007669"/>
    <property type="project" value="TreeGrafter"/>
</dbReference>
<evidence type="ECO:0000313" key="8">
    <source>
        <dbReference type="EMBL" id="ARQ72150.1"/>
    </source>
</evidence>
<keyword evidence="4" id="KW-0046">Antibiotic resistance</keyword>
<reference evidence="8 9" key="1">
    <citation type="submission" date="2017-05" db="EMBL/GenBank/DDBJ databases">
        <title>Complete genome sequence of Streptomyces sp. SCSIO 03032 revealed the diverse biosynthetic pathways for its bioactive secondary metabolites.</title>
        <authorList>
            <person name="Ma L."/>
            <person name="Zhu Y."/>
            <person name="Zhang W."/>
            <person name="Zhang G."/>
            <person name="Tian X."/>
            <person name="Zhang S."/>
            <person name="Zhang C."/>
        </authorList>
    </citation>
    <scope>NUCLEOTIDE SEQUENCE [LARGE SCALE GENOMIC DNA]</scope>
    <source>
        <strain evidence="8 9">SCSIO 03032</strain>
    </source>
</reference>
<dbReference type="KEGG" id="smao:CAG99_04090"/>
<dbReference type="Pfam" id="PF13523">
    <property type="entry name" value="Acetyltransf_8"/>
    <property type="match status" value="1"/>
</dbReference>
<evidence type="ECO:0000259" key="7">
    <source>
        <dbReference type="PROSITE" id="PS51186"/>
    </source>
</evidence>
<comment type="pathway">
    <text evidence="2">Siderophore biosynthesis; mycobactin biosynthesis.</text>
</comment>
<dbReference type="Gene3D" id="3.40.630.30">
    <property type="match status" value="1"/>
</dbReference>
<organism evidence="8 9">
    <name type="scientific">Streptomyces marincola</name>
    <dbReference type="NCBI Taxonomy" id="2878388"/>
    <lineage>
        <taxon>Bacteria</taxon>
        <taxon>Bacillati</taxon>
        <taxon>Actinomycetota</taxon>
        <taxon>Actinomycetes</taxon>
        <taxon>Kitasatosporales</taxon>
        <taxon>Streptomycetaceae</taxon>
        <taxon>Streptomyces</taxon>
    </lineage>
</organism>
<evidence type="ECO:0000256" key="6">
    <source>
        <dbReference type="SAM" id="MobiDB-lite"/>
    </source>
</evidence>
<evidence type="ECO:0000313" key="9">
    <source>
        <dbReference type="Proteomes" id="UP000194218"/>
    </source>
</evidence>
<evidence type="ECO:0000256" key="4">
    <source>
        <dbReference type="ARBA" id="ARBA00023251"/>
    </source>
</evidence>
<dbReference type="PROSITE" id="PS51186">
    <property type="entry name" value="GNAT"/>
    <property type="match status" value="1"/>
</dbReference>
<evidence type="ECO:0000256" key="2">
    <source>
        <dbReference type="ARBA" id="ARBA00005102"/>
    </source>
</evidence>
<dbReference type="SUPFAM" id="SSF55729">
    <property type="entry name" value="Acyl-CoA N-acyltransferases (Nat)"/>
    <property type="match status" value="1"/>
</dbReference>
<feature type="compositionally biased region" description="Low complexity" evidence="6">
    <location>
        <begin position="52"/>
        <end position="64"/>
    </location>
</feature>
<dbReference type="AlphaFoldDB" id="A0A1W7D6B1"/>
<feature type="region of interest" description="Disordered" evidence="6">
    <location>
        <begin position="1"/>
        <end position="74"/>
    </location>
</feature>
<gene>
    <name evidence="8" type="ORF">CAG99_04090</name>
</gene>
<feature type="domain" description="N-acetyltransferase" evidence="7">
    <location>
        <begin position="94"/>
        <end position="258"/>
    </location>
</feature>
<evidence type="ECO:0000256" key="5">
    <source>
        <dbReference type="ARBA" id="ARBA00031122"/>
    </source>
</evidence>
<dbReference type="PANTHER" id="PTHR31438:SF1">
    <property type="entry name" value="LYSINE N-ACYLTRANSFERASE C17G9.06C-RELATED"/>
    <property type="match status" value="1"/>
</dbReference>
<protein>
    <recommendedName>
        <fullName evidence="3">Lysine N-acyltransferase MbtK</fullName>
    </recommendedName>
    <alternativeName>
        <fullName evidence="5">Mycobactin synthase protein K</fullName>
    </alternativeName>
</protein>
<feature type="compositionally biased region" description="Low complexity" evidence="6">
    <location>
        <begin position="1"/>
        <end position="17"/>
    </location>
</feature>
<dbReference type="SMART" id="SM01006">
    <property type="entry name" value="AlcB"/>
    <property type="match status" value="1"/>
</dbReference>
<comment type="function">
    <text evidence="1">Acyltransferase required for the direct transfer of medium- to long-chain fatty acyl moieties from a carrier protein (MbtL) on to the epsilon-amino group of lysine residue in the mycobactin core.</text>
</comment>
<dbReference type="PANTHER" id="PTHR31438">
    <property type="entry name" value="LYSINE N-ACYLTRANSFERASE C17G9.06C-RELATED"/>
    <property type="match status" value="1"/>
</dbReference>
<dbReference type="GO" id="GO:0046677">
    <property type="term" value="P:response to antibiotic"/>
    <property type="evidence" value="ECO:0007669"/>
    <property type="project" value="UniProtKB-KW"/>
</dbReference>
<proteinExistence type="predicted"/>
<dbReference type="UniPathway" id="UPA00011"/>
<dbReference type="InterPro" id="IPR000182">
    <property type="entry name" value="GNAT_dom"/>
</dbReference>
<name>A0A1W7D6B1_9ACTN</name>
<sequence>MLPFARFRPVPAPSARAPRSRTARPPGPVTCEGARVPAYDTGTDGGEDTADLDLPPDLTGAPAPYEVENGHRDGPDLLDRVADWGPVPTPVGVLHLVPVRPERDLSLITTWMNDPVVDAFWLLAGPAERTAAHLAGQLDGDGRSVPCLGVLDGLPMSYWEIYRADLDPIARYYPSRLHDTGLHVLIGSAEDRGRGVGAALLRATADLVLRNRPRCSRVVAEPDVRNAASIAAFRAAGFRTAGEAELPDKRAALMIKDR</sequence>
<evidence type="ECO:0000256" key="1">
    <source>
        <dbReference type="ARBA" id="ARBA00003818"/>
    </source>
</evidence>
<dbReference type="Proteomes" id="UP000194218">
    <property type="component" value="Chromosome"/>
</dbReference>
<dbReference type="EMBL" id="CP021121">
    <property type="protein sequence ID" value="ARQ72150.1"/>
    <property type="molecule type" value="Genomic_DNA"/>
</dbReference>
<keyword evidence="9" id="KW-1185">Reference proteome</keyword>